<sequence length="97" mass="11397">MENQYLPPLEREYLLFPDKRQRKSNAGRRQFLGGDDKLLEETCALPLTLTGESQKKILKDHTELDPIKHRRIPRPHLEEDDSTRPSVERPVDDHRKG</sequence>
<dbReference type="OrthoDB" id="10492302at2759"/>
<dbReference type="AlphaFoldDB" id="A0A8X6XH41"/>
<organism evidence="2 3">
    <name type="scientific">Trichonephila inaurata madagascariensis</name>
    <dbReference type="NCBI Taxonomy" id="2747483"/>
    <lineage>
        <taxon>Eukaryota</taxon>
        <taxon>Metazoa</taxon>
        <taxon>Ecdysozoa</taxon>
        <taxon>Arthropoda</taxon>
        <taxon>Chelicerata</taxon>
        <taxon>Arachnida</taxon>
        <taxon>Araneae</taxon>
        <taxon>Araneomorphae</taxon>
        <taxon>Entelegynae</taxon>
        <taxon>Araneoidea</taxon>
        <taxon>Nephilidae</taxon>
        <taxon>Trichonephila</taxon>
        <taxon>Trichonephila inaurata</taxon>
    </lineage>
</organism>
<name>A0A8X6XH41_9ARAC</name>
<evidence type="ECO:0000313" key="2">
    <source>
        <dbReference type="EMBL" id="GFY53738.1"/>
    </source>
</evidence>
<proteinExistence type="predicted"/>
<feature type="region of interest" description="Disordered" evidence="1">
    <location>
        <begin position="60"/>
        <end position="97"/>
    </location>
</feature>
<comment type="caution">
    <text evidence="2">The sequence shown here is derived from an EMBL/GenBank/DDBJ whole genome shotgun (WGS) entry which is preliminary data.</text>
</comment>
<evidence type="ECO:0000256" key="1">
    <source>
        <dbReference type="SAM" id="MobiDB-lite"/>
    </source>
</evidence>
<feature type="compositionally biased region" description="Basic and acidic residues" evidence="1">
    <location>
        <begin position="82"/>
        <end position="97"/>
    </location>
</feature>
<dbReference type="Proteomes" id="UP000886998">
    <property type="component" value="Unassembled WGS sequence"/>
</dbReference>
<reference evidence="2" key="1">
    <citation type="submission" date="2020-08" db="EMBL/GenBank/DDBJ databases">
        <title>Multicomponent nature underlies the extraordinary mechanical properties of spider dragline silk.</title>
        <authorList>
            <person name="Kono N."/>
            <person name="Nakamura H."/>
            <person name="Mori M."/>
            <person name="Yoshida Y."/>
            <person name="Ohtoshi R."/>
            <person name="Malay A.D."/>
            <person name="Moran D.A.P."/>
            <person name="Tomita M."/>
            <person name="Numata K."/>
            <person name="Arakawa K."/>
        </authorList>
    </citation>
    <scope>NUCLEOTIDE SEQUENCE</scope>
</reference>
<evidence type="ECO:0000313" key="3">
    <source>
        <dbReference type="Proteomes" id="UP000886998"/>
    </source>
</evidence>
<gene>
    <name evidence="2" type="ORF">TNIN_291871</name>
</gene>
<dbReference type="EMBL" id="BMAV01009466">
    <property type="protein sequence ID" value="GFY53738.1"/>
    <property type="molecule type" value="Genomic_DNA"/>
</dbReference>
<keyword evidence="3" id="KW-1185">Reference proteome</keyword>
<protein>
    <submittedName>
        <fullName evidence="2">Uncharacterized protein</fullName>
    </submittedName>
</protein>
<accession>A0A8X6XH41</accession>